<evidence type="ECO:0000259" key="9">
    <source>
        <dbReference type="SMART" id="SM00650"/>
    </source>
</evidence>
<dbReference type="Gene3D" id="1.10.8.100">
    <property type="entry name" value="Ribosomal RNA adenine dimethylase-like, domain 2"/>
    <property type="match status" value="1"/>
</dbReference>
<proteinExistence type="inferred from homology"/>
<dbReference type="HAMAP" id="MF_00607">
    <property type="entry name" value="16SrRNA_methyltr_A"/>
    <property type="match status" value="1"/>
</dbReference>
<dbReference type="InterPro" id="IPR023165">
    <property type="entry name" value="rRNA_Ade_diMease-like_C"/>
</dbReference>
<feature type="binding site" evidence="7 8">
    <location>
        <position position="32"/>
    </location>
    <ligand>
        <name>S-adenosyl-L-methionine</name>
        <dbReference type="ChEBI" id="CHEBI:59789"/>
    </ligand>
</feature>
<accession>S0EV93</accession>
<evidence type="ECO:0000256" key="3">
    <source>
        <dbReference type="ARBA" id="ARBA00022603"/>
    </source>
</evidence>
<dbReference type="FunCoup" id="S0EV93">
    <property type="interactions" value="385"/>
</dbReference>
<feature type="binding site" evidence="7 8">
    <location>
        <position position="59"/>
    </location>
    <ligand>
        <name>S-adenosyl-L-methionine</name>
        <dbReference type="ChEBI" id="CHEBI:59789"/>
    </ligand>
</feature>
<evidence type="ECO:0000256" key="6">
    <source>
        <dbReference type="ARBA" id="ARBA00022884"/>
    </source>
</evidence>
<dbReference type="GO" id="GO:0052908">
    <property type="term" value="F:16S rRNA (adenine(1518)-N(6)/adenine(1519)-N(6))-dimethyltransferase activity"/>
    <property type="evidence" value="ECO:0007669"/>
    <property type="project" value="UniProtKB-EC"/>
</dbReference>
<dbReference type="InterPro" id="IPR020598">
    <property type="entry name" value="rRNA_Ade_methylase_Trfase_N"/>
</dbReference>
<evidence type="ECO:0000256" key="7">
    <source>
        <dbReference type="HAMAP-Rule" id="MF_00607"/>
    </source>
</evidence>
<dbReference type="OrthoDB" id="9814755at2"/>
<evidence type="ECO:0000313" key="10">
    <source>
        <dbReference type="EMBL" id="CCW35657.1"/>
    </source>
</evidence>
<dbReference type="PROSITE" id="PS51689">
    <property type="entry name" value="SAM_RNA_A_N6_MT"/>
    <property type="match status" value="1"/>
</dbReference>
<dbReference type="SMART" id="SM00650">
    <property type="entry name" value="rADc"/>
    <property type="match status" value="1"/>
</dbReference>
<evidence type="ECO:0000256" key="2">
    <source>
        <dbReference type="ARBA" id="ARBA00022552"/>
    </source>
</evidence>
<dbReference type="PANTHER" id="PTHR11727">
    <property type="entry name" value="DIMETHYLADENOSINE TRANSFERASE"/>
    <property type="match status" value="1"/>
</dbReference>
<gene>
    <name evidence="7" type="primary">rsmA</name>
    <name evidence="7" type="synonym">ksgA</name>
    <name evidence="10" type="ORF">CCALI_01846</name>
</gene>
<protein>
    <recommendedName>
        <fullName evidence="7">Ribosomal RNA small subunit methyltransferase A</fullName>
        <ecNumber evidence="7">2.1.1.182</ecNumber>
    </recommendedName>
    <alternativeName>
        <fullName evidence="7">16S rRNA (adenine(1518)-N(6)/adenine(1519)-N(6))-dimethyltransferase</fullName>
    </alternativeName>
    <alternativeName>
        <fullName evidence="7">16S rRNA dimethyladenosine transferase</fullName>
    </alternativeName>
    <alternativeName>
        <fullName evidence="7">16S rRNA dimethylase</fullName>
    </alternativeName>
    <alternativeName>
        <fullName evidence="7">S-adenosylmethionine-6-N', N'-adenosyl(rRNA) dimethyltransferase</fullName>
    </alternativeName>
</protein>
<feature type="domain" description="Ribosomal RNA adenine methylase transferase N-terminal" evidence="9">
    <location>
        <begin position="39"/>
        <end position="215"/>
    </location>
</feature>
<dbReference type="HOGENOM" id="CLU_041220_0_0_0"/>
<dbReference type="CDD" id="cd02440">
    <property type="entry name" value="AdoMet_MTases"/>
    <property type="match status" value="1"/>
</dbReference>
<dbReference type="STRING" id="454171.CP488_02244"/>
<evidence type="ECO:0000256" key="8">
    <source>
        <dbReference type="PROSITE-ProRule" id="PRU01026"/>
    </source>
</evidence>
<sequence>MHPEDFQPTSLNVLRAWLREHRIHPSKRLGQNFLFDRNTLQRILLVADLRPEEPVLEIGAGFGALTQALAEQGARVTAIEVDSRLKPPLQAIASRYPTVRLVFADFLELDLDVLLDMAFGVGSIGSAVSNIPYSISTPLVERLLSHKNRFRQMILLVQEEFARRIVAKPGSKDYGSLSVFVQYHATAEIAGVVPRTVFFPQPEVHSAILKIVPVSPSTQPVENERRFFSIVHAAFGQRRKTLLKALLAAASQIGLPNDRARVAAWLSAAKIAPERRGETLSLEEFARLANTPPEPLNSPEAL</sequence>
<dbReference type="PROSITE" id="PS01131">
    <property type="entry name" value="RRNA_A_DIMETH"/>
    <property type="match status" value="1"/>
</dbReference>
<dbReference type="InterPro" id="IPR029063">
    <property type="entry name" value="SAM-dependent_MTases_sf"/>
</dbReference>
<feature type="binding site" evidence="7 8">
    <location>
        <position position="130"/>
    </location>
    <ligand>
        <name>S-adenosyl-L-methionine</name>
        <dbReference type="ChEBI" id="CHEBI:59789"/>
    </ligand>
</feature>
<dbReference type="RefSeq" id="WP_016483184.1">
    <property type="nucleotide sequence ID" value="NC_021487.1"/>
</dbReference>
<dbReference type="EMBL" id="HF951689">
    <property type="protein sequence ID" value="CCW35657.1"/>
    <property type="molecule type" value="Genomic_DNA"/>
</dbReference>
<evidence type="ECO:0000313" key="11">
    <source>
        <dbReference type="Proteomes" id="UP000014227"/>
    </source>
</evidence>
<keyword evidence="1 7" id="KW-0963">Cytoplasm</keyword>
<dbReference type="Proteomes" id="UP000014227">
    <property type="component" value="Chromosome I"/>
</dbReference>
<dbReference type="PANTHER" id="PTHR11727:SF7">
    <property type="entry name" value="DIMETHYLADENOSINE TRANSFERASE-RELATED"/>
    <property type="match status" value="1"/>
</dbReference>
<feature type="binding site" evidence="7 8">
    <location>
        <position position="34"/>
    </location>
    <ligand>
        <name>S-adenosyl-L-methionine</name>
        <dbReference type="ChEBI" id="CHEBI:59789"/>
    </ligand>
</feature>
<dbReference type="KEGG" id="ccz:CCALI_01846"/>
<keyword evidence="3 7" id="KW-0489">Methyltransferase</keyword>
<comment type="catalytic activity">
    <reaction evidence="7">
        <text>adenosine(1518)/adenosine(1519) in 16S rRNA + 4 S-adenosyl-L-methionine = N(6)-dimethyladenosine(1518)/N(6)-dimethyladenosine(1519) in 16S rRNA + 4 S-adenosyl-L-homocysteine + 4 H(+)</text>
        <dbReference type="Rhea" id="RHEA:19609"/>
        <dbReference type="Rhea" id="RHEA-COMP:10232"/>
        <dbReference type="Rhea" id="RHEA-COMP:10233"/>
        <dbReference type="ChEBI" id="CHEBI:15378"/>
        <dbReference type="ChEBI" id="CHEBI:57856"/>
        <dbReference type="ChEBI" id="CHEBI:59789"/>
        <dbReference type="ChEBI" id="CHEBI:74411"/>
        <dbReference type="ChEBI" id="CHEBI:74493"/>
        <dbReference type="EC" id="2.1.1.182"/>
    </reaction>
</comment>
<feature type="binding site" evidence="7 8">
    <location>
        <position position="105"/>
    </location>
    <ligand>
        <name>S-adenosyl-L-methionine</name>
        <dbReference type="ChEBI" id="CHEBI:59789"/>
    </ligand>
</feature>
<dbReference type="SUPFAM" id="SSF53335">
    <property type="entry name" value="S-adenosyl-L-methionine-dependent methyltransferases"/>
    <property type="match status" value="1"/>
</dbReference>
<dbReference type="EC" id="2.1.1.182" evidence="7"/>
<dbReference type="InterPro" id="IPR020596">
    <property type="entry name" value="rRNA_Ade_Mease_Trfase_CS"/>
</dbReference>
<evidence type="ECO:0000256" key="5">
    <source>
        <dbReference type="ARBA" id="ARBA00022691"/>
    </source>
</evidence>
<keyword evidence="11" id="KW-1185">Reference proteome</keyword>
<keyword evidence="4 7" id="KW-0808">Transferase</keyword>
<dbReference type="InterPro" id="IPR001737">
    <property type="entry name" value="KsgA/Erm"/>
</dbReference>
<evidence type="ECO:0000256" key="1">
    <source>
        <dbReference type="ARBA" id="ARBA00022490"/>
    </source>
</evidence>
<dbReference type="FunFam" id="3.40.50.150:FF:000023">
    <property type="entry name" value="Ribosomal RNA small subunit methyltransferase A"/>
    <property type="match status" value="1"/>
</dbReference>
<comment type="function">
    <text evidence="7">Specifically dimethylates two adjacent adenosines (A1518 and A1519) in the loop of a conserved hairpin near the 3'-end of 16S rRNA in the 30S particle. May play a critical role in biogenesis of 30S subunits.</text>
</comment>
<dbReference type="GO" id="GO:0003723">
    <property type="term" value="F:RNA binding"/>
    <property type="evidence" value="ECO:0007669"/>
    <property type="project" value="UniProtKB-UniRule"/>
</dbReference>
<keyword evidence="6 7" id="KW-0694">RNA-binding</keyword>
<feature type="binding site" evidence="7 8">
    <location>
        <position position="80"/>
    </location>
    <ligand>
        <name>S-adenosyl-L-methionine</name>
        <dbReference type="ChEBI" id="CHEBI:59789"/>
    </ligand>
</feature>
<reference evidence="11" key="1">
    <citation type="submission" date="2013-03" db="EMBL/GenBank/DDBJ databases">
        <title>Genome sequence of Chthonomonas calidirosea, the first sequenced genome from the Armatimonadetes phylum (formally candidate division OP10).</title>
        <authorList>
            <person name="Lee K.C.Y."/>
            <person name="Morgan X.C."/>
            <person name="Dunfield P.F."/>
            <person name="Tamas I."/>
            <person name="Houghton K.M."/>
            <person name="Vyssotski M."/>
            <person name="Ryan J.L.J."/>
            <person name="Lagutin K."/>
            <person name="McDonald I.R."/>
            <person name="Stott M.B."/>
        </authorList>
    </citation>
    <scope>NUCLEOTIDE SEQUENCE [LARGE SCALE GENOMIC DNA]</scope>
    <source>
        <strain evidence="11">DSM 23976 / ICMP 18418 / T49</strain>
    </source>
</reference>
<name>S0EV93_CHTCT</name>
<evidence type="ECO:0000256" key="4">
    <source>
        <dbReference type="ARBA" id="ARBA00022679"/>
    </source>
</evidence>
<dbReference type="AlphaFoldDB" id="S0EV93"/>
<dbReference type="NCBIfam" id="TIGR00755">
    <property type="entry name" value="ksgA"/>
    <property type="match status" value="1"/>
</dbReference>
<dbReference type="GO" id="GO:0005829">
    <property type="term" value="C:cytosol"/>
    <property type="evidence" value="ECO:0007669"/>
    <property type="project" value="TreeGrafter"/>
</dbReference>
<comment type="subcellular location">
    <subcellularLocation>
        <location evidence="7">Cytoplasm</location>
    </subcellularLocation>
</comment>
<keyword evidence="5 7" id="KW-0949">S-adenosyl-L-methionine</keyword>
<dbReference type="Pfam" id="PF00398">
    <property type="entry name" value="RrnaAD"/>
    <property type="match status" value="1"/>
</dbReference>
<comment type="similarity">
    <text evidence="7">Belongs to the class I-like SAM-binding methyltransferase superfamily. rRNA adenine N(6)-methyltransferase family. RsmA subfamily.</text>
</comment>
<dbReference type="InterPro" id="IPR011530">
    <property type="entry name" value="rRNA_adenine_dimethylase"/>
</dbReference>
<dbReference type="Gene3D" id="3.40.50.150">
    <property type="entry name" value="Vaccinia Virus protein VP39"/>
    <property type="match status" value="1"/>
</dbReference>
<keyword evidence="2 7" id="KW-0698">rRNA processing</keyword>
<dbReference type="InParanoid" id="S0EV93"/>
<dbReference type="PATRIC" id="fig|1303518.3.peg.1906"/>
<dbReference type="eggNOG" id="COG0030">
    <property type="taxonomic scope" value="Bacteria"/>
</dbReference>
<organism evidence="10 11">
    <name type="scientific">Chthonomonas calidirosea (strain DSM 23976 / ICMP 18418 / T49)</name>
    <dbReference type="NCBI Taxonomy" id="1303518"/>
    <lineage>
        <taxon>Bacteria</taxon>
        <taxon>Bacillati</taxon>
        <taxon>Armatimonadota</taxon>
        <taxon>Chthonomonadia</taxon>
        <taxon>Chthonomonadales</taxon>
        <taxon>Chthonomonadaceae</taxon>
        <taxon>Chthonomonas</taxon>
    </lineage>
</organism>